<dbReference type="AlphaFoldDB" id="A0A1Y1YE29"/>
<name>A0A1Y1YE29_9FUNG</name>
<dbReference type="Pfam" id="PF12855">
    <property type="entry name" value="Ecl1"/>
    <property type="match status" value="1"/>
</dbReference>
<organism evidence="1 2">
    <name type="scientific">Basidiobolus meristosporus CBS 931.73</name>
    <dbReference type="NCBI Taxonomy" id="1314790"/>
    <lineage>
        <taxon>Eukaryota</taxon>
        <taxon>Fungi</taxon>
        <taxon>Fungi incertae sedis</taxon>
        <taxon>Zoopagomycota</taxon>
        <taxon>Entomophthoromycotina</taxon>
        <taxon>Basidiobolomycetes</taxon>
        <taxon>Basidiobolales</taxon>
        <taxon>Basidiobolaceae</taxon>
        <taxon>Basidiobolus</taxon>
    </lineage>
</organism>
<dbReference type="OrthoDB" id="5599072at2759"/>
<dbReference type="Proteomes" id="UP000193498">
    <property type="component" value="Unassembled WGS sequence"/>
</dbReference>
<keyword evidence="2" id="KW-1185">Reference proteome</keyword>
<protein>
    <submittedName>
        <fullName evidence="1">Uncharacterized protein</fullName>
    </submittedName>
</protein>
<gene>
    <name evidence="1" type="ORF">K493DRAFT_407299</name>
</gene>
<accession>A0A1Y1YE29</accession>
<proteinExistence type="predicted"/>
<comment type="caution">
    <text evidence="1">The sequence shown here is derived from an EMBL/GenBank/DDBJ whole genome shotgun (WGS) entry which is preliminary data.</text>
</comment>
<evidence type="ECO:0000313" key="1">
    <source>
        <dbReference type="EMBL" id="ORX96262.1"/>
    </source>
</evidence>
<dbReference type="InParanoid" id="A0A1Y1YE29"/>
<dbReference type="InterPro" id="IPR024368">
    <property type="entry name" value="Ecl1/2/3"/>
</dbReference>
<sequence length="112" mass="12168">MDLNWCIICDKHIDTEDCLYCSLECKAMDSVNLSLNIPSYELPGAHKTRRHSTVTSGIPVVPTRHDHGSAASSFSSTHSHLAITPPNIPLLGTQCAENTKLPQQPPVICSAM</sequence>
<dbReference type="EMBL" id="MCFE01000158">
    <property type="protein sequence ID" value="ORX96262.1"/>
    <property type="molecule type" value="Genomic_DNA"/>
</dbReference>
<evidence type="ECO:0000313" key="2">
    <source>
        <dbReference type="Proteomes" id="UP000193498"/>
    </source>
</evidence>
<reference evidence="1 2" key="1">
    <citation type="submission" date="2016-07" db="EMBL/GenBank/DDBJ databases">
        <title>Pervasive Adenine N6-methylation of Active Genes in Fungi.</title>
        <authorList>
            <consortium name="DOE Joint Genome Institute"/>
            <person name="Mondo S.J."/>
            <person name="Dannebaum R.O."/>
            <person name="Kuo R.C."/>
            <person name="Labutti K."/>
            <person name="Haridas S."/>
            <person name="Kuo A."/>
            <person name="Salamov A."/>
            <person name="Ahrendt S.R."/>
            <person name="Lipzen A."/>
            <person name="Sullivan W."/>
            <person name="Andreopoulos W.B."/>
            <person name="Clum A."/>
            <person name="Lindquist E."/>
            <person name="Daum C."/>
            <person name="Ramamoorthy G.K."/>
            <person name="Gryganskyi A."/>
            <person name="Culley D."/>
            <person name="Magnuson J.K."/>
            <person name="James T.Y."/>
            <person name="O'Malley M.A."/>
            <person name="Stajich J.E."/>
            <person name="Spatafora J.W."/>
            <person name="Visel A."/>
            <person name="Grigoriev I.V."/>
        </authorList>
    </citation>
    <scope>NUCLEOTIDE SEQUENCE [LARGE SCALE GENOMIC DNA]</scope>
    <source>
        <strain evidence="1 2">CBS 931.73</strain>
    </source>
</reference>